<name>A0ACC0EKQ6_9BASI</name>
<reference evidence="2" key="1">
    <citation type="journal article" date="2018" name="BMC Genomics">
        <title>Genomic insights into host adaptation between the wheat stripe rust pathogen (Puccinia striiformis f. sp. tritici) and the barley stripe rust pathogen (Puccinia striiformis f. sp. hordei).</title>
        <authorList>
            <person name="Xia C."/>
            <person name="Wang M."/>
            <person name="Yin C."/>
            <person name="Cornejo O.E."/>
            <person name="Hulbert S.H."/>
            <person name="Chen X."/>
        </authorList>
    </citation>
    <scope>NUCLEOTIDE SEQUENCE [LARGE SCALE GENOMIC DNA]</scope>
    <source>
        <strain evidence="2">93-210</strain>
    </source>
</reference>
<protein>
    <submittedName>
        <fullName evidence="1">Uncharacterized protein</fullName>
    </submittedName>
</protein>
<accession>A0ACC0EKQ6</accession>
<dbReference type="EMBL" id="CM045869">
    <property type="protein sequence ID" value="KAI7954870.1"/>
    <property type="molecule type" value="Genomic_DNA"/>
</dbReference>
<evidence type="ECO:0000313" key="2">
    <source>
        <dbReference type="Proteomes" id="UP001060170"/>
    </source>
</evidence>
<reference evidence="2" key="2">
    <citation type="journal article" date="2018" name="Mol. Plant Microbe Interact.">
        <title>Genome sequence resources for the wheat stripe rust pathogen (Puccinia striiformis f. sp. tritici) and the barley stripe rust pathogen (Puccinia striiformis f. sp. hordei).</title>
        <authorList>
            <person name="Xia C."/>
            <person name="Wang M."/>
            <person name="Yin C."/>
            <person name="Cornejo O.E."/>
            <person name="Hulbert S.H."/>
            <person name="Chen X."/>
        </authorList>
    </citation>
    <scope>NUCLEOTIDE SEQUENCE [LARGE SCALE GENOMIC DNA]</scope>
    <source>
        <strain evidence="2">93-210</strain>
    </source>
</reference>
<organism evidence="1 2">
    <name type="scientific">Puccinia striiformis f. sp. tritici</name>
    <dbReference type="NCBI Taxonomy" id="168172"/>
    <lineage>
        <taxon>Eukaryota</taxon>
        <taxon>Fungi</taxon>
        <taxon>Dikarya</taxon>
        <taxon>Basidiomycota</taxon>
        <taxon>Pucciniomycotina</taxon>
        <taxon>Pucciniomycetes</taxon>
        <taxon>Pucciniales</taxon>
        <taxon>Pucciniaceae</taxon>
        <taxon>Puccinia</taxon>
    </lineage>
</organism>
<comment type="caution">
    <text evidence="1">The sequence shown here is derived from an EMBL/GenBank/DDBJ whole genome shotgun (WGS) entry which is preliminary data.</text>
</comment>
<sequence length="860" mass="96978">MARSSASPRQTASRPPSRQSTRIITPARPSTSLVRLSQDSRKSLTHHTHNNSETESSSQMTQPPNHKKKRTKSNNQTSSSKQKYKRKKKNTAANAVNESDEVEGVLDITQDSDAANFKVRQPSDKKISPFDDVQNYFFPPYHAQETDTGEKLMFKCKWCRHDYKKGVKTDSNLTKHRDGASDRNACSGRSKAIASGAKLPPTAKEMILNKERRELGTMRAYLKHAAFDTRVFNQLLVMWLIRFSLAWNRIKDFLLHVAIDYARHGVHINTRVWAATEAHRLYLNLQGKLFSSLRNLGSKFTLIHDVWTTKGNHHAFMGISVAYVSDDWTFHISHLGLKYIASNHKGKLLAIPFANVLSKSGLANKITQTTDSGSNNFTMASEVDRLITKKTGIDPNLSENHIRCYCHKIALILNAGLQSLKLSTEEFIPSKEEILGFAPGLSPIAEESEEIEPTDHFVQEDVVLDEEHNQQATNNDEDNNEDDSPGQNTVGSILEKVDFIIQRITSSAAKRSEYDTWCRILVHDGPSLIAGYGIRWNIKFRSREAGFQARRVISKLIENECDRQEREGGKNYYSNMDITRSEWDMVNKLNEILKEFYFLTKSMEGDHSSGALLVSKYLDIKDVIKRKSHNTSEPEFKKMLQTMKKKTDKYLEEALGCDAILVATVLNPSFRLSIFKMWFPTHYDYTLDLITNLFTTRKAEFATTASSKEPTPPVKKRQGPEVVDYFPDNTVEAATPDELSVYLGGKYKLPTDEADQLLGWWKDHCQEFPILALLARDYLACSGTSASVERCFSAAADTCGHDRGSLAAKTIERCVSSHQWLIQGVEPDGPFEIAQGVITRAAEEKALEKADETLVATTST</sequence>
<reference evidence="1 2" key="3">
    <citation type="journal article" date="2022" name="Microbiol. Spectr.">
        <title>Folding features and dynamics of 3D genome architecture in plant fungal pathogens.</title>
        <authorList>
            <person name="Xia C."/>
        </authorList>
    </citation>
    <scope>NUCLEOTIDE SEQUENCE [LARGE SCALE GENOMIC DNA]</scope>
    <source>
        <strain evidence="1 2">93-210</strain>
    </source>
</reference>
<gene>
    <name evidence="1" type="ORF">MJO28_005270</name>
</gene>
<dbReference type="Proteomes" id="UP001060170">
    <property type="component" value="Chromosome 5"/>
</dbReference>
<evidence type="ECO:0000313" key="1">
    <source>
        <dbReference type="EMBL" id="KAI7954870.1"/>
    </source>
</evidence>
<keyword evidence="2" id="KW-1185">Reference proteome</keyword>
<proteinExistence type="predicted"/>